<reference evidence="3" key="1">
    <citation type="submission" date="2020-07" db="EMBL/GenBank/DDBJ databases">
        <title>Genome sequence and genetic diversity analysis of an under-domesticated orphan crop, white fonio (Digitaria exilis).</title>
        <authorList>
            <person name="Bennetzen J.L."/>
            <person name="Chen S."/>
            <person name="Ma X."/>
            <person name="Wang X."/>
            <person name="Yssel A.E.J."/>
            <person name="Chaluvadi S.R."/>
            <person name="Johnson M."/>
            <person name="Gangashetty P."/>
            <person name="Hamidou F."/>
            <person name="Sanogo M.D."/>
            <person name="Zwaenepoel A."/>
            <person name="Wallace J."/>
            <person name="Van De Peer Y."/>
            <person name="Van Deynze A."/>
        </authorList>
    </citation>
    <scope>NUCLEOTIDE SEQUENCE</scope>
    <source>
        <tissue evidence="3">Leaves</tissue>
    </source>
</reference>
<keyword evidence="1" id="KW-0479">Metal-binding</keyword>
<evidence type="ECO:0000256" key="1">
    <source>
        <dbReference type="ARBA" id="ARBA00022723"/>
    </source>
</evidence>
<dbReference type="GO" id="GO:0010333">
    <property type="term" value="F:terpene synthase activity"/>
    <property type="evidence" value="ECO:0007669"/>
    <property type="project" value="InterPro"/>
</dbReference>
<dbReference type="GO" id="GO:0016114">
    <property type="term" value="P:terpenoid biosynthetic process"/>
    <property type="evidence" value="ECO:0007669"/>
    <property type="project" value="InterPro"/>
</dbReference>
<dbReference type="GO" id="GO:0000287">
    <property type="term" value="F:magnesium ion binding"/>
    <property type="evidence" value="ECO:0007669"/>
    <property type="project" value="InterPro"/>
</dbReference>
<organism evidence="3 4">
    <name type="scientific">Digitaria exilis</name>
    <dbReference type="NCBI Taxonomy" id="1010633"/>
    <lineage>
        <taxon>Eukaryota</taxon>
        <taxon>Viridiplantae</taxon>
        <taxon>Streptophyta</taxon>
        <taxon>Embryophyta</taxon>
        <taxon>Tracheophyta</taxon>
        <taxon>Spermatophyta</taxon>
        <taxon>Magnoliopsida</taxon>
        <taxon>Liliopsida</taxon>
        <taxon>Poales</taxon>
        <taxon>Poaceae</taxon>
        <taxon>PACMAD clade</taxon>
        <taxon>Panicoideae</taxon>
        <taxon>Panicodae</taxon>
        <taxon>Paniceae</taxon>
        <taxon>Anthephorinae</taxon>
        <taxon>Digitaria</taxon>
    </lineage>
</organism>
<dbReference type="Proteomes" id="UP000636709">
    <property type="component" value="Unassembled WGS sequence"/>
</dbReference>
<dbReference type="Pfam" id="PF03936">
    <property type="entry name" value="Terpene_synth_C"/>
    <property type="match status" value="1"/>
</dbReference>
<accession>A0A835F677</accession>
<dbReference type="AlphaFoldDB" id="A0A835F677"/>
<dbReference type="SUPFAM" id="SSF48576">
    <property type="entry name" value="Terpenoid synthases"/>
    <property type="match status" value="1"/>
</dbReference>
<comment type="caution">
    <text evidence="3">The sequence shown here is derived from an EMBL/GenBank/DDBJ whole genome shotgun (WGS) entry which is preliminary data.</text>
</comment>
<dbReference type="PANTHER" id="PTHR31225:SF217">
    <property type="entry name" value="TERPENE SYNTHASE METAL-BINDING DOMAIN-CONTAINING PROTEIN"/>
    <property type="match status" value="1"/>
</dbReference>
<dbReference type="InterPro" id="IPR005630">
    <property type="entry name" value="Terpene_synthase_metal-bd"/>
</dbReference>
<dbReference type="InterPro" id="IPR008949">
    <property type="entry name" value="Isoprenoid_synthase_dom_sf"/>
</dbReference>
<dbReference type="EMBL" id="JACEFO010001626">
    <property type="protein sequence ID" value="KAF8729034.1"/>
    <property type="molecule type" value="Genomic_DNA"/>
</dbReference>
<evidence type="ECO:0000313" key="3">
    <source>
        <dbReference type="EMBL" id="KAF8729034.1"/>
    </source>
</evidence>
<keyword evidence="4" id="KW-1185">Reference proteome</keyword>
<dbReference type="Gene3D" id="1.50.10.130">
    <property type="entry name" value="Terpene synthase, N-terminal domain"/>
    <property type="match status" value="1"/>
</dbReference>
<dbReference type="InterPro" id="IPR036965">
    <property type="entry name" value="Terpene_synth_N_sf"/>
</dbReference>
<evidence type="ECO:0000259" key="2">
    <source>
        <dbReference type="Pfam" id="PF03936"/>
    </source>
</evidence>
<dbReference type="SUPFAM" id="SSF48239">
    <property type="entry name" value="Terpenoid cyclases/Protein prenyltransferases"/>
    <property type="match status" value="1"/>
</dbReference>
<protein>
    <recommendedName>
        <fullName evidence="2">Terpene synthase metal-binding domain-containing protein</fullName>
    </recommendedName>
</protein>
<dbReference type="Gene3D" id="1.10.600.10">
    <property type="entry name" value="Farnesyl Diphosphate Synthase"/>
    <property type="match status" value="2"/>
</dbReference>
<proteinExistence type="predicted"/>
<dbReference type="OrthoDB" id="1877784at2759"/>
<sequence length="274" mass="32971">MVDHLERPLVDKVRHALQTPSFRRMKRLEARLYIPLYEEDKEECNELVLELAKIDFYLLQRIHRKEVVEICKWYHGLESPRKLFYARHRPTEAYFWALGVYYEPQYAKARKLLAKFIATITPYDDTFDNYGIWEELEPFSNVMQRWNMDEVEQLGECYKDFARFMFGTMIEIENALPEDIARRNVDTIRDINIDSEHKTTKEEASEVLWNEVENAWKSMNHEYLSSTSIPSMLLIRVINLARMMETMYKNIDGYTDSKILKKWIHMFLDEPILF</sequence>
<feature type="domain" description="Terpene synthase metal-binding" evidence="2">
    <location>
        <begin position="78"/>
        <end position="238"/>
    </location>
</feature>
<dbReference type="InterPro" id="IPR050148">
    <property type="entry name" value="Terpene_synthase-like"/>
</dbReference>
<gene>
    <name evidence="3" type="ORF">HU200_018345</name>
</gene>
<evidence type="ECO:0000313" key="4">
    <source>
        <dbReference type="Proteomes" id="UP000636709"/>
    </source>
</evidence>
<name>A0A835F677_9POAL</name>
<dbReference type="InterPro" id="IPR008930">
    <property type="entry name" value="Terpenoid_cyclase/PrenylTrfase"/>
</dbReference>
<dbReference type="PANTHER" id="PTHR31225">
    <property type="entry name" value="OS04G0344100 PROTEIN-RELATED"/>
    <property type="match status" value="1"/>
</dbReference>